<proteinExistence type="inferred from homology"/>
<comment type="similarity">
    <text evidence="1">Belongs to the F420H(2)-dependent quinone reductase family.</text>
</comment>
<evidence type="ECO:0000256" key="2">
    <source>
        <dbReference type="ARBA" id="ARBA00049106"/>
    </source>
</evidence>
<sequence length="154" mass="17540">MPGEKKVRVPPRWVERAAWSVHRAILRFSGGRLGLRRPRPGKWGSLRLTTVGRLSGQERRVILAYFEDGSDLVLLSMNGWHEGHPAWWLNLREAPEATVELGGSDRAVHARAAEGQERARLWDRWRTFDKDLDAYASLRSTEAVVVVLEPRPVV</sequence>
<gene>
    <name evidence="3" type="ORF">LXN57_31305</name>
</gene>
<dbReference type="EMBL" id="JAMQOL010000046">
    <property type="protein sequence ID" value="MCM4082062.1"/>
    <property type="molecule type" value="Genomic_DNA"/>
</dbReference>
<dbReference type="InterPro" id="IPR004378">
    <property type="entry name" value="F420H2_quin_Rdtase"/>
</dbReference>
<dbReference type="PANTHER" id="PTHR39428:SF1">
    <property type="entry name" value="F420H(2)-DEPENDENT QUINONE REDUCTASE RV1261C"/>
    <property type="match status" value="1"/>
</dbReference>
<organism evidence="3 4">
    <name type="scientific">Paractinoplanes hotanensis</name>
    <dbReference type="NCBI Taxonomy" id="2906497"/>
    <lineage>
        <taxon>Bacteria</taxon>
        <taxon>Bacillati</taxon>
        <taxon>Actinomycetota</taxon>
        <taxon>Actinomycetes</taxon>
        <taxon>Micromonosporales</taxon>
        <taxon>Micromonosporaceae</taxon>
        <taxon>Paractinoplanes</taxon>
    </lineage>
</organism>
<dbReference type="InterPro" id="IPR012349">
    <property type="entry name" value="Split_barrel_FMN-bd"/>
</dbReference>
<comment type="caution">
    <text evidence="3">The sequence shown here is derived from an EMBL/GenBank/DDBJ whole genome shotgun (WGS) entry which is preliminary data.</text>
</comment>
<reference evidence="3 4" key="1">
    <citation type="submission" date="2022-06" db="EMBL/GenBank/DDBJ databases">
        <title>Actinoplanes abujensis sp. nov., isolated from Nigerian arid soil.</title>
        <authorList>
            <person name="Ding P."/>
        </authorList>
    </citation>
    <scope>NUCLEOTIDE SEQUENCE [LARGE SCALE GENOMIC DNA]</scope>
    <source>
        <strain evidence="4">TRM88002</strain>
    </source>
</reference>
<comment type="catalytic activity">
    <reaction evidence="2">
        <text>oxidized coenzyme F420-(gamma-L-Glu)(n) + a quinol + H(+) = reduced coenzyme F420-(gamma-L-Glu)(n) + a quinone</text>
        <dbReference type="Rhea" id="RHEA:39663"/>
        <dbReference type="Rhea" id="RHEA-COMP:12939"/>
        <dbReference type="Rhea" id="RHEA-COMP:14378"/>
        <dbReference type="ChEBI" id="CHEBI:15378"/>
        <dbReference type="ChEBI" id="CHEBI:24646"/>
        <dbReference type="ChEBI" id="CHEBI:132124"/>
        <dbReference type="ChEBI" id="CHEBI:133980"/>
        <dbReference type="ChEBI" id="CHEBI:139511"/>
    </reaction>
</comment>
<accession>A0ABT0Y7N9</accession>
<dbReference type="NCBIfam" id="TIGR00026">
    <property type="entry name" value="hi_GC_TIGR00026"/>
    <property type="match status" value="1"/>
</dbReference>
<dbReference type="RefSeq" id="WP_251801784.1">
    <property type="nucleotide sequence ID" value="NZ_JAMQOL010000046.1"/>
</dbReference>
<evidence type="ECO:0000256" key="1">
    <source>
        <dbReference type="ARBA" id="ARBA00008710"/>
    </source>
</evidence>
<evidence type="ECO:0000313" key="4">
    <source>
        <dbReference type="Proteomes" id="UP001523216"/>
    </source>
</evidence>
<dbReference type="Gene3D" id="2.30.110.10">
    <property type="entry name" value="Electron Transport, Fmn-binding Protein, Chain A"/>
    <property type="match status" value="1"/>
</dbReference>
<protein>
    <submittedName>
        <fullName evidence="3">Nitroreductase family deazaflavin-dependent oxidoreductase</fullName>
    </submittedName>
</protein>
<dbReference type="Proteomes" id="UP001523216">
    <property type="component" value="Unassembled WGS sequence"/>
</dbReference>
<dbReference type="PANTHER" id="PTHR39428">
    <property type="entry name" value="F420H(2)-DEPENDENT QUINONE REDUCTASE RV1261C"/>
    <property type="match status" value="1"/>
</dbReference>
<name>A0ABT0Y7N9_9ACTN</name>
<evidence type="ECO:0000313" key="3">
    <source>
        <dbReference type="EMBL" id="MCM4082062.1"/>
    </source>
</evidence>
<keyword evidence="4" id="KW-1185">Reference proteome</keyword>
<dbReference type="Pfam" id="PF04075">
    <property type="entry name" value="F420H2_quin_red"/>
    <property type="match status" value="1"/>
</dbReference>